<evidence type="ECO:0000313" key="1">
    <source>
        <dbReference type="EMBL" id="OAI00908.1"/>
    </source>
</evidence>
<evidence type="ECO:0008006" key="3">
    <source>
        <dbReference type="Google" id="ProtNLM"/>
    </source>
</evidence>
<reference evidence="1 2" key="1">
    <citation type="submission" date="2016-03" db="EMBL/GenBank/DDBJ databases">
        <authorList>
            <person name="Ploux O."/>
        </authorList>
    </citation>
    <scope>NUCLEOTIDE SEQUENCE [LARGE SCALE GENOMIC DNA]</scope>
    <source>
        <strain evidence="1 2">R-45371</strain>
    </source>
</reference>
<proteinExistence type="predicted"/>
<gene>
    <name evidence="1" type="ORF">A1353_19050</name>
</gene>
<accession>A0A177M592</accession>
<dbReference type="Proteomes" id="UP000077763">
    <property type="component" value="Unassembled WGS sequence"/>
</dbReference>
<organism evidence="1 2">
    <name type="scientific">Methylomonas methanica</name>
    <dbReference type="NCBI Taxonomy" id="421"/>
    <lineage>
        <taxon>Bacteria</taxon>
        <taxon>Pseudomonadati</taxon>
        <taxon>Pseudomonadota</taxon>
        <taxon>Gammaproteobacteria</taxon>
        <taxon>Methylococcales</taxon>
        <taxon>Methylococcaceae</taxon>
        <taxon>Methylomonas</taxon>
    </lineage>
</organism>
<evidence type="ECO:0000313" key="2">
    <source>
        <dbReference type="Proteomes" id="UP000077763"/>
    </source>
</evidence>
<comment type="caution">
    <text evidence="1">The sequence shown here is derived from an EMBL/GenBank/DDBJ whole genome shotgun (WGS) entry which is preliminary data.</text>
</comment>
<dbReference type="RefSeq" id="WP_064037742.1">
    <property type="nucleotide sequence ID" value="NZ_LUUH01000074.1"/>
</dbReference>
<name>A0A177M592_METMH</name>
<protein>
    <recommendedName>
        <fullName evidence="3">Transcriptional regulator</fullName>
    </recommendedName>
</protein>
<dbReference type="AlphaFoldDB" id="A0A177M592"/>
<dbReference type="EMBL" id="LUUH01000074">
    <property type="protein sequence ID" value="OAI00908.1"/>
    <property type="molecule type" value="Genomic_DNA"/>
</dbReference>
<sequence>MEDTCDREKNQQEFRQLLSTYNITQAKAAELISHETVKKVSVRAVRAWLAHANASTATPCPIWALVALNRAIKKMPSDKKRG</sequence>